<dbReference type="EMBL" id="BAABCT010000002">
    <property type="protein sequence ID" value="GAA4068877.1"/>
    <property type="molecule type" value="Genomic_DNA"/>
</dbReference>
<feature type="domain" description="Cytochrome c" evidence="5">
    <location>
        <begin position="50"/>
        <end position="140"/>
    </location>
</feature>
<evidence type="ECO:0000259" key="5">
    <source>
        <dbReference type="PROSITE" id="PS51007"/>
    </source>
</evidence>
<evidence type="ECO:0000313" key="7">
    <source>
        <dbReference type="Proteomes" id="UP001500367"/>
    </source>
</evidence>
<keyword evidence="2 4" id="KW-0479">Metal-binding</keyword>
<organism evidence="6 7">
    <name type="scientific">Flavobacterium cheonanense</name>
    <dbReference type="NCBI Taxonomy" id="706183"/>
    <lineage>
        <taxon>Bacteria</taxon>
        <taxon>Pseudomonadati</taxon>
        <taxon>Bacteroidota</taxon>
        <taxon>Flavobacteriia</taxon>
        <taxon>Flavobacteriales</taxon>
        <taxon>Flavobacteriaceae</taxon>
        <taxon>Flavobacterium</taxon>
    </lineage>
</organism>
<comment type="caution">
    <text evidence="6">The sequence shown here is derived from an EMBL/GenBank/DDBJ whole genome shotgun (WGS) entry which is preliminary data.</text>
</comment>
<dbReference type="Gene3D" id="1.10.760.10">
    <property type="entry name" value="Cytochrome c-like domain"/>
    <property type="match status" value="1"/>
</dbReference>
<name>A0ABP7VJZ0_9FLAO</name>
<dbReference type="InterPro" id="IPR036909">
    <property type="entry name" value="Cyt_c-like_dom_sf"/>
</dbReference>
<keyword evidence="1 4" id="KW-0349">Heme</keyword>
<evidence type="ECO:0000313" key="6">
    <source>
        <dbReference type="EMBL" id="GAA4068877.1"/>
    </source>
</evidence>
<sequence>MKTILKSLTLAIALILISCGGDKKTDKFGNPVSDGKENVEATKPEVSEFPLAEKGKEIFEGKGTCATCHKLDIKLVGPSIIDIAKIYKEKNANMVTFLKGEGEPIVDPSQYEVMKANFALTKTFSEEELESLEQYMYSQVK</sequence>
<accession>A0ABP7VJZ0</accession>
<gene>
    <name evidence="6" type="ORF">GCM10022389_12560</name>
</gene>
<dbReference type="RefSeq" id="WP_298308705.1">
    <property type="nucleotide sequence ID" value="NZ_BAABCT010000002.1"/>
</dbReference>
<proteinExistence type="predicted"/>
<dbReference type="SUPFAM" id="SSF46626">
    <property type="entry name" value="Cytochrome c"/>
    <property type="match status" value="1"/>
</dbReference>
<evidence type="ECO:0000256" key="3">
    <source>
        <dbReference type="ARBA" id="ARBA00023004"/>
    </source>
</evidence>
<evidence type="ECO:0000256" key="1">
    <source>
        <dbReference type="ARBA" id="ARBA00022617"/>
    </source>
</evidence>
<reference evidence="7" key="1">
    <citation type="journal article" date="2019" name="Int. J. Syst. Evol. Microbiol.">
        <title>The Global Catalogue of Microorganisms (GCM) 10K type strain sequencing project: providing services to taxonomists for standard genome sequencing and annotation.</title>
        <authorList>
            <consortium name="The Broad Institute Genomics Platform"/>
            <consortium name="The Broad Institute Genome Sequencing Center for Infectious Disease"/>
            <person name="Wu L."/>
            <person name="Ma J."/>
        </authorList>
    </citation>
    <scope>NUCLEOTIDE SEQUENCE [LARGE SCALE GENOMIC DNA]</scope>
    <source>
        <strain evidence="7">JCM 17069</strain>
    </source>
</reference>
<dbReference type="InterPro" id="IPR009056">
    <property type="entry name" value="Cyt_c-like_dom"/>
</dbReference>
<dbReference type="Pfam" id="PF00034">
    <property type="entry name" value="Cytochrom_C"/>
    <property type="match status" value="1"/>
</dbReference>
<protein>
    <submittedName>
        <fullName evidence="6">C-type cytochrome</fullName>
    </submittedName>
</protein>
<evidence type="ECO:0000256" key="2">
    <source>
        <dbReference type="ARBA" id="ARBA00022723"/>
    </source>
</evidence>
<dbReference type="Proteomes" id="UP001500367">
    <property type="component" value="Unassembled WGS sequence"/>
</dbReference>
<dbReference type="PROSITE" id="PS51257">
    <property type="entry name" value="PROKAR_LIPOPROTEIN"/>
    <property type="match status" value="1"/>
</dbReference>
<dbReference type="PROSITE" id="PS51007">
    <property type="entry name" value="CYTC"/>
    <property type="match status" value="1"/>
</dbReference>
<keyword evidence="7" id="KW-1185">Reference proteome</keyword>
<keyword evidence="3 4" id="KW-0408">Iron</keyword>
<evidence type="ECO:0000256" key="4">
    <source>
        <dbReference type="PROSITE-ProRule" id="PRU00433"/>
    </source>
</evidence>